<dbReference type="SUPFAM" id="SSF103473">
    <property type="entry name" value="MFS general substrate transporter"/>
    <property type="match status" value="1"/>
</dbReference>
<dbReference type="InterPro" id="IPR020846">
    <property type="entry name" value="MFS_dom"/>
</dbReference>
<feature type="transmembrane region" description="Helical" evidence="6">
    <location>
        <begin position="225"/>
        <end position="248"/>
    </location>
</feature>
<evidence type="ECO:0000313" key="8">
    <source>
        <dbReference type="EMBL" id="RFN49500.1"/>
    </source>
</evidence>
<sequence length="539" mass="59841">MPSKYQPVASEDVELESHLDAPLLDLDPLEDDATSSNANGIFHAQAEPVPSYRFSRWGVHSPKRIVILVSIIKFVVVFSGMLLMLPTARLIEDMFCHIHYKDTSTDIIDEMKCKVDEVQSQLGYLFGWTGLITSLVGLVVAFPYGTMSDKIGRKPTLMFSWVGIAVCYLFAPFSIKAFQGSLRDRPYMLVLGGFFQIFGGGIPVLMSTLYSIAADVSTEENKAKHFLWSAFGATAGGISGPAVAGILMNKYGPWLPIYLVLIFVPIVMGILVLLPETLTINVKKQQAGKKSPSTLKEHISHGVKDLKHSLNMLKNVSVAMILITFFIQTARYTAYTTTMSQYISKHFKWKMADVSLILSPLGILDLTILAGLPKVGDRLMSSPRFRMTAFGKDLFLTRVSTVMLVFGAFWQGLSHNVGMFFFGVFIETWGAATGPLARATVTHYVQPEYTARLYALIGMIEVIGSFIAGPVLAWFFDLGLKKKGIWIGLPWFYVSFLCAVALAALYLAKPPVKRAREDVVDNEGYETDDYMPDDPLRLR</sequence>
<dbReference type="InterPro" id="IPR011701">
    <property type="entry name" value="MFS"/>
</dbReference>
<feature type="transmembrane region" description="Helical" evidence="6">
    <location>
        <begin position="65"/>
        <end position="85"/>
    </location>
</feature>
<dbReference type="GO" id="GO:0022857">
    <property type="term" value="F:transmembrane transporter activity"/>
    <property type="evidence" value="ECO:0007669"/>
    <property type="project" value="InterPro"/>
</dbReference>
<organism evidence="8 9">
    <name type="scientific">Fusarium flagelliforme</name>
    <dbReference type="NCBI Taxonomy" id="2675880"/>
    <lineage>
        <taxon>Eukaryota</taxon>
        <taxon>Fungi</taxon>
        <taxon>Dikarya</taxon>
        <taxon>Ascomycota</taxon>
        <taxon>Pezizomycotina</taxon>
        <taxon>Sordariomycetes</taxon>
        <taxon>Hypocreomycetidae</taxon>
        <taxon>Hypocreales</taxon>
        <taxon>Nectriaceae</taxon>
        <taxon>Fusarium</taxon>
        <taxon>Fusarium incarnatum-equiseti species complex</taxon>
    </lineage>
</organism>
<feature type="transmembrane region" description="Helical" evidence="6">
    <location>
        <begin position="125"/>
        <end position="144"/>
    </location>
</feature>
<evidence type="ECO:0000313" key="9">
    <source>
        <dbReference type="Proteomes" id="UP000265631"/>
    </source>
</evidence>
<dbReference type="PROSITE" id="PS50850">
    <property type="entry name" value="MFS"/>
    <property type="match status" value="1"/>
</dbReference>
<dbReference type="PANTHER" id="PTHR23507">
    <property type="entry name" value="ZGC:174356"/>
    <property type="match status" value="1"/>
</dbReference>
<keyword evidence="2 6" id="KW-0812">Transmembrane</keyword>
<evidence type="ECO:0000256" key="5">
    <source>
        <dbReference type="ARBA" id="ARBA00023180"/>
    </source>
</evidence>
<feature type="transmembrane region" description="Helical" evidence="6">
    <location>
        <begin position="254"/>
        <end position="274"/>
    </location>
</feature>
<dbReference type="Gene3D" id="1.20.1250.20">
    <property type="entry name" value="MFS general substrate transporter like domains"/>
    <property type="match status" value="1"/>
</dbReference>
<dbReference type="Proteomes" id="UP000265631">
    <property type="component" value="Unassembled WGS sequence"/>
</dbReference>
<evidence type="ECO:0000256" key="6">
    <source>
        <dbReference type="SAM" id="Phobius"/>
    </source>
</evidence>
<feature type="domain" description="Major facilitator superfamily (MFS) profile" evidence="7">
    <location>
        <begin position="65"/>
        <end position="513"/>
    </location>
</feature>
<evidence type="ECO:0000256" key="4">
    <source>
        <dbReference type="ARBA" id="ARBA00023136"/>
    </source>
</evidence>
<feature type="transmembrane region" description="Helical" evidence="6">
    <location>
        <begin position="394"/>
        <end position="413"/>
    </location>
</feature>
<comment type="subcellular location">
    <subcellularLocation>
        <location evidence="1">Membrane</location>
        <topology evidence="1">Multi-pass membrane protein</topology>
    </subcellularLocation>
</comment>
<keyword evidence="4 6" id="KW-0472">Membrane</keyword>
<feature type="transmembrane region" description="Helical" evidence="6">
    <location>
        <begin position="316"/>
        <end position="334"/>
    </location>
</feature>
<evidence type="ECO:0000259" key="7">
    <source>
        <dbReference type="PROSITE" id="PS50850"/>
    </source>
</evidence>
<name>A0A395MNV2_9HYPO</name>
<gene>
    <name evidence="8" type="ORF">FIE12Z_6195</name>
</gene>
<feature type="transmembrane region" description="Helical" evidence="6">
    <location>
        <begin position="488"/>
        <end position="508"/>
    </location>
</feature>
<reference evidence="8 9" key="1">
    <citation type="journal article" date="2018" name="PLoS Pathog.">
        <title>Evolution of structural diversity of trichothecenes, a family of toxins produced by plant pathogenic and entomopathogenic fungi.</title>
        <authorList>
            <person name="Proctor R.H."/>
            <person name="McCormick S.P."/>
            <person name="Kim H.S."/>
            <person name="Cardoza R.E."/>
            <person name="Stanley A.M."/>
            <person name="Lindo L."/>
            <person name="Kelly A."/>
            <person name="Brown D.W."/>
            <person name="Lee T."/>
            <person name="Vaughan M.M."/>
            <person name="Alexander N.J."/>
            <person name="Busman M."/>
            <person name="Gutierrez S."/>
        </authorList>
    </citation>
    <scope>NUCLEOTIDE SEQUENCE [LARGE SCALE GENOMIC DNA]</scope>
    <source>
        <strain evidence="8 9">NRRL 13405</strain>
    </source>
</reference>
<dbReference type="PANTHER" id="PTHR23507:SF1">
    <property type="entry name" value="FI18259P1-RELATED"/>
    <property type="match status" value="1"/>
</dbReference>
<feature type="transmembrane region" description="Helical" evidence="6">
    <location>
        <begin position="453"/>
        <end position="476"/>
    </location>
</feature>
<dbReference type="GO" id="GO:0016020">
    <property type="term" value="C:membrane"/>
    <property type="evidence" value="ECO:0007669"/>
    <property type="project" value="UniProtKB-SubCell"/>
</dbReference>
<evidence type="ECO:0000256" key="2">
    <source>
        <dbReference type="ARBA" id="ARBA00022692"/>
    </source>
</evidence>
<feature type="transmembrane region" description="Helical" evidence="6">
    <location>
        <begin position="187"/>
        <end position="213"/>
    </location>
</feature>
<protein>
    <submittedName>
        <fullName evidence="8">Mfs transporter</fullName>
    </submittedName>
</protein>
<feature type="transmembrane region" description="Helical" evidence="6">
    <location>
        <begin position="419"/>
        <end position="441"/>
    </location>
</feature>
<accession>A0A395MNV2</accession>
<keyword evidence="3 6" id="KW-1133">Transmembrane helix</keyword>
<dbReference type="AlphaFoldDB" id="A0A395MNV2"/>
<keyword evidence="9" id="KW-1185">Reference proteome</keyword>
<feature type="transmembrane region" description="Helical" evidence="6">
    <location>
        <begin position="354"/>
        <end position="373"/>
    </location>
</feature>
<comment type="caution">
    <text evidence="8">The sequence shown here is derived from an EMBL/GenBank/DDBJ whole genome shotgun (WGS) entry which is preliminary data.</text>
</comment>
<evidence type="ECO:0000256" key="1">
    <source>
        <dbReference type="ARBA" id="ARBA00004141"/>
    </source>
</evidence>
<dbReference type="InterPro" id="IPR036259">
    <property type="entry name" value="MFS_trans_sf"/>
</dbReference>
<dbReference type="EMBL" id="PXXK01000175">
    <property type="protein sequence ID" value="RFN49500.1"/>
    <property type="molecule type" value="Genomic_DNA"/>
</dbReference>
<dbReference type="Pfam" id="PF07690">
    <property type="entry name" value="MFS_1"/>
    <property type="match status" value="1"/>
</dbReference>
<proteinExistence type="predicted"/>
<feature type="transmembrane region" description="Helical" evidence="6">
    <location>
        <begin position="156"/>
        <end position="175"/>
    </location>
</feature>
<keyword evidence="5" id="KW-0325">Glycoprotein</keyword>
<evidence type="ECO:0000256" key="3">
    <source>
        <dbReference type="ARBA" id="ARBA00022989"/>
    </source>
</evidence>